<dbReference type="AlphaFoldDB" id="A0AAX6MT36"/>
<accession>A0AAX6MT36</accession>
<evidence type="ECO:0008006" key="4">
    <source>
        <dbReference type="Google" id="ProtNLM"/>
    </source>
</evidence>
<dbReference type="EMBL" id="JBANMG010000003">
    <property type="protein sequence ID" value="KAK6955342.1"/>
    <property type="molecule type" value="Genomic_DNA"/>
</dbReference>
<comment type="caution">
    <text evidence="2">The sequence shown here is derived from an EMBL/GenBank/DDBJ whole genome shotgun (WGS) entry which is preliminary data.</text>
</comment>
<feature type="compositionally biased region" description="Basic and acidic residues" evidence="1">
    <location>
        <begin position="301"/>
        <end position="321"/>
    </location>
</feature>
<evidence type="ECO:0000256" key="1">
    <source>
        <dbReference type="SAM" id="MobiDB-lite"/>
    </source>
</evidence>
<keyword evidence="3" id="KW-1185">Reference proteome</keyword>
<dbReference type="Gene3D" id="3.40.50.300">
    <property type="entry name" value="P-loop containing nucleotide triphosphate hydrolases"/>
    <property type="match status" value="1"/>
</dbReference>
<protein>
    <recommendedName>
        <fullName evidence="4">Genetic interactor of prohibitins 3, mitochondrial</fullName>
    </recommendedName>
</protein>
<evidence type="ECO:0000313" key="2">
    <source>
        <dbReference type="EMBL" id="KAK6955342.1"/>
    </source>
</evidence>
<sequence>MQADSPTEATPLPENGSQKIRPVQKLPKQCRGCGALSQTAFPNQPGYFDLSRKAVQNYLNPQTINRSRREDQVYEEALKYFDHQELRSKGVDVEALALSLVPLEANQRPPPKVPLCDRCHALVHNHTGESIYHPSIESIRDTILESPYKYNHVYHVLDAADFPMSLLPQLSHLLDTMPLRTKNRRSRAGGRFYGDQKMELSFVITRCDLLAPTKAQVDRLFPYLQEVLREALGRTGRNVRLGNLIALSAKRSWWTKELKEDIWRRGGAGWMVGKANVGKSQLFEAVFPKGRMESTPSRHQIRVDMHSKESKGKSEAQSRLADEDLEAQEIEYFEEGELDEYSLLPPAIKETNYPEMPLVSDLPGTTASPIRIPFGNGRGELIDLPGLERTGLEKYVRDEHRLSLIMRSRIIPEQMTLTPGRSLLIGGFIRITPREPAPIMLTYAFTPIEAHVTRTEKAIGIQNQTGEVNVDSIAVPGTGEKTKLAGSFELKWDVTKQRTGPLTRRDAINLSVDRLPYRVLSTDILIEGVGWVEITAQVRTKDLYNQKVPSDTPPVEEPQEKKEENREEKKEEKRELSALERLEAIAEDPKKKRSPPPPPPPPVEENGENEELNWPIVDVYSPEGKFISSRQPMNGWMLNKRKVTKESKRKRPRRSMKGMKKLEKKRRREREAAAPASSSF</sequence>
<dbReference type="GO" id="GO:0005739">
    <property type="term" value="C:mitochondrion"/>
    <property type="evidence" value="ECO:0007669"/>
    <property type="project" value="TreeGrafter"/>
</dbReference>
<name>A0AAX6MT36_9PEZI</name>
<feature type="compositionally biased region" description="Basic residues" evidence="1">
    <location>
        <begin position="639"/>
        <end position="668"/>
    </location>
</feature>
<proteinExistence type="predicted"/>
<dbReference type="PANTHER" id="PTHR46434">
    <property type="entry name" value="GENETIC INTERACTOR OF PROHIBITINS 3, MITOCHONDRIAL"/>
    <property type="match status" value="1"/>
</dbReference>
<gene>
    <name evidence="2" type="ORF">Daesc_002975</name>
</gene>
<feature type="region of interest" description="Disordered" evidence="1">
    <location>
        <begin position="545"/>
        <end position="680"/>
    </location>
</feature>
<evidence type="ECO:0000313" key="3">
    <source>
        <dbReference type="Proteomes" id="UP001369815"/>
    </source>
</evidence>
<organism evidence="2 3">
    <name type="scientific">Daldinia eschscholtzii</name>
    <dbReference type="NCBI Taxonomy" id="292717"/>
    <lineage>
        <taxon>Eukaryota</taxon>
        <taxon>Fungi</taxon>
        <taxon>Dikarya</taxon>
        <taxon>Ascomycota</taxon>
        <taxon>Pezizomycotina</taxon>
        <taxon>Sordariomycetes</taxon>
        <taxon>Xylariomycetidae</taxon>
        <taxon>Xylariales</taxon>
        <taxon>Hypoxylaceae</taxon>
        <taxon>Daldinia</taxon>
    </lineage>
</organism>
<dbReference type="SUPFAM" id="SSF52540">
    <property type="entry name" value="P-loop containing nucleoside triphosphate hydrolases"/>
    <property type="match status" value="1"/>
</dbReference>
<reference evidence="2 3" key="1">
    <citation type="journal article" date="2024" name="Front Chem Biol">
        <title>Unveiling the potential of Daldinia eschscholtzii MFLUCC 19-0629 through bioactivity and bioinformatics studies for enhanced sustainable agriculture production.</title>
        <authorList>
            <person name="Brooks S."/>
            <person name="Weaver J.A."/>
            <person name="Klomchit A."/>
            <person name="Alharthi S.A."/>
            <person name="Onlamun T."/>
            <person name="Nurani R."/>
            <person name="Vong T.K."/>
            <person name="Alberti F."/>
            <person name="Greco C."/>
        </authorList>
    </citation>
    <scope>NUCLEOTIDE SEQUENCE [LARGE SCALE GENOMIC DNA]</scope>
    <source>
        <strain evidence="2">MFLUCC 19-0629</strain>
    </source>
</reference>
<feature type="region of interest" description="Disordered" evidence="1">
    <location>
        <begin position="294"/>
        <end position="321"/>
    </location>
</feature>
<dbReference type="InterPro" id="IPR027417">
    <property type="entry name" value="P-loop_NTPase"/>
</dbReference>
<dbReference type="Proteomes" id="UP001369815">
    <property type="component" value="Unassembled WGS sequence"/>
</dbReference>
<dbReference type="PANTHER" id="PTHR46434:SF1">
    <property type="entry name" value="GENETIC INTERACTOR OF PROHIBITINS 3, MITOCHONDRIAL"/>
    <property type="match status" value="1"/>
</dbReference>
<feature type="region of interest" description="Disordered" evidence="1">
    <location>
        <begin position="1"/>
        <end position="24"/>
    </location>
</feature>
<dbReference type="InterPro" id="IPR050896">
    <property type="entry name" value="Mito_lipid_metab_GTPase"/>
</dbReference>
<feature type="compositionally biased region" description="Basic and acidic residues" evidence="1">
    <location>
        <begin position="558"/>
        <end position="590"/>
    </location>
</feature>